<reference evidence="3 4" key="2">
    <citation type="submission" date="2018-11" db="EMBL/GenBank/DDBJ databases">
        <authorList>
            <consortium name="Pathogen Informatics"/>
        </authorList>
    </citation>
    <scope>NUCLEOTIDE SEQUENCE [LARGE SCALE GENOMIC DNA]</scope>
    <source>
        <strain evidence="3 4">Egypt</strain>
    </source>
</reference>
<feature type="compositionally biased region" description="Low complexity" evidence="1">
    <location>
        <begin position="272"/>
        <end position="283"/>
    </location>
</feature>
<feature type="region of interest" description="Disordered" evidence="1">
    <location>
        <begin position="256"/>
        <end position="291"/>
    </location>
</feature>
<accession>A0A183AXV4</accession>
<protein>
    <submittedName>
        <fullName evidence="5">Secreted protein</fullName>
    </submittedName>
</protein>
<dbReference type="Proteomes" id="UP000272942">
    <property type="component" value="Unassembled WGS sequence"/>
</dbReference>
<feature type="signal peptide" evidence="2">
    <location>
        <begin position="1"/>
        <end position="16"/>
    </location>
</feature>
<reference evidence="5" key="1">
    <citation type="submission" date="2016-06" db="UniProtKB">
        <authorList>
            <consortium name="WormBaseParasite"/>
        </authorList>
    </citation>
    <scope>IDENTIFICATION</scope>
</reference>
<name>A0A183AXV4_9TREM</name>
<evidence type="ECO:0000313" key="5">
    <source>
        <dbReference type="WBParaSite" id="ECPE_0001182401-mRNA-1"/>
    </source>
</evidence>
<keyword evidence="2" id="KW-0732">Signal</keyword>
<evidence type="ECO:0000313" key="3">
    <source>
        <dbReference type="EMBL" id="VDP88963.1"/>
    </source>
</evidence>
<evidence type="ECO:0000256" key="2">
    <source>
        <dbReference type="SAM" id="SignalP"/>
    </source>
</evidence>
<dbReference type="WBParaSite" id="ECPE_0001182401-mRNA-1">
    <property type="protein sequence ID" value="ECPE_0001182401-mRNA-1"/>
    <property type="gene ID" value="ECPE_0001182401"/>
</dbReference>
<dbReference type="AlphaFoldDB" id="A0A183AXV4"/>
<dbReference type="OrthoDB" id="10476297at2759"/>
<proteinExistence type="predicted"/>
<keyword evidence="4" id="KW-1185">Reference proteome</keyword>
<gene>
    <name evidence="3" type="ORF">ECPE_LOCUS11790</name>
</gene>
<evidence type="ECO:0000256" key="1">
    <source>
        <dbReference type="SAM" id="MobiDB-lite"/>
    </source>
</evidence>
<sequence length="291" mass="30011">MKLLFVLSSLTGSSFTGIFHPRYQYSTGQPTNVATSTGTATASAYIAGTLKSNAVASTPPSTCSQPRTTVFARPVAGTSSDACLQSAVPTGLPTLNATTETGLSVIRRSSMVSHPLLKSSSRLLANGPCLEPELNPYHPNSMIDQNSGSVSTSDAIDLESCIQASSLVHGPSGSVYGSSSGRIGADTNGGSAGGSLSYSANQAQRAPLLTAAATSLVPTETTNSLLCRNRFFVIRPGAVRQGSTGLVVRARRPDGGAAMYSSMEDNSSPMHSTPQSQLHQQSQPQPPSESS</sequence>
<evidence type="ECO:0000313" key="4">
    <source>
        <dbReference type="Proteomes" id="UP000272942"/>
    </source>
</evidence>
<organism evidence="5">
    <name type="scientific">Echinostoma caproni</name>
    <dbReference type="NCBI Taxonomy" id="27848"/>
    <lineage>
        <taxon>Eukaryota</taxon>
        <taxon>Metazoa</taxon>
        <taxon>Spiralia</taxon>
        <taxon>Lophotrochozoa</taxon>
        <taxon>Platyhelminthes</taxon>
        <taxon>Trematoda</taxon>
        <taxon>Digenea</taxon>
        <taxon>Plagiorchiida</taxon>
        <taxon>Echinostomata</taxon>
        <taxon>Echinostomatoidea</taxon>
        <taxon>Echinostomatidae</taxon>
        <taxon>Echinostoma</taxon>
    </lineage>
</organism>
<feature type="chain" id="PRO_5043138230" evidence="2">
    <location>
        <begin position="17"/>
        <end position="291"/>
    </location>
</feature>
<dbReference type="EMBL" id="UZAN01051531">
    <property type="protein sequence ID" value="VDP88963.1"/>
    <property type="molecule type" value="Genomic_DNA"/>
</dbReference>